<proteinExistence type="predicted"/>
<dbReference type="GO" id="GO:0016746">
    <property type="term" value="F:acyltransferase activity"/>
    <property type="evidence" value="ECO:0007669"/>
    <property type="project" value="UniProtKB-KW"/>
</dbReference>
<dbReference type="InterPro" id="IPR000182">
    <property type="entry name" value="GNAT_dom"/>
</dbReference>
<keyword evidence="3" id="KW-1185">Reference proteome</keyword>
<dbReference type="EC" id="2.3.1.-" evidence="2"/>
<evidence type="ECO:0000313" key="3">
    <source>
        <dbReference type="Proteomes" id="UP001560045"/>
    </source>
</evidence>
<dbReference type="SUPFAM" id="SSF55729">
    <property type="entry name" value="Acyl-CoA N-acyltransferases (Nat)"/>
    <property type="match status" value="1"/>
</dbReference>
<gene>
    <name evidence="2" type="ORF">ABQ292_07355</name>
</gene>
<dbReference type="InterPro" id="IPR016181">
    <property type="entry name" value="Acyl_CoA_acyltransferase"/>
</dbReference>
<protein>
    <submittedName>
        <fullName evidence="2">GNAT family N-acetyltransferase</fullName>
        <ecNumber evidence="2">2.3.1.-</ecNumber>
    </submittedName>
</protein>
<accession>A0ABV3XCD3</accession>
<comment type="caution">
    <text evidence="2">The sequence shown here is derived from an EMBL/GenBank/DDBJ whole genome shotgun (WGS) entry which is preliminary data.</text>
</comment>
<dbReference type="EMBL" id="JBFNXQ010000015">
    <property type="protein sequence ID" value="MEX5718187.1"/>
    <property type="molecule type" value="Genomic_DNA"/>
</dbReference>
<dbReference type="SUPFAM" id="SSF53756">
    <property type="entry name" value="UDP-Glycosyltransferase/glycogen phosphorylase"/>
    <property type="match status" value="1"/>
</dbReference>
<evidence type="ECO:0000313" key="2">
    <source>
        <dbReference type="EMBL" id="MEX5718187.1"/>
    </source>
</evidence>
<dbReference type="Proteomes" id="UP001560045">
    <property type="component" value="Unassembled WGS sequence"/>
</dbReference>
<keyword evidence="2" id="KW-0808">Transferase</keyword>
<evidence type="ECO:0000259" key="1">
    <source>
        <dbReference type="PROSITE" id="PS51186"/>
    </source>
</evidence>
<dbReference type="PROSITE" id="PS51186">
    <property type="entry name" value="GNAT"/>
    <property type="match status" value="1"/>
</dbReference>
<name>A0ABV3XCD3_9ACTN</name>
<dbReference type="Pfam" id="PF13302">
    <property type="entry name" value="Acetyltransf_3"/>
    <property type="match status" value="1"/>
</dbReference>
<reference evidence="2 3" key="1">
    <citation type="submission" date="2024-06" db="EMBL/GenBank/DDBJ databases">
        <title>Draft genome sequence of Geodermatophilus badlandi, a novel member of the Geodermatophilaceae isolated from badland sedimentary rocks in the Red desert, Wyoming, USA.</title>
        <authorList>
            <person name="Ben Tekaya S."/>
            <person name="Nouioui I."/>
            <person name="Flores G.M."/>
            <person name="Shaal M.N."/>
            <person name="Bredoire F."/>
            <person name="Basile F."/>
            <person name="Van Diepen L."/>
            <person name="Ward N.L."/>
        </authorList>
    </citation>
    <scope>NUCLEOTIDE SEQUENCE [LARGE SCALE GENOMIC DNA]</scope>
    <source>
        <strain evidence="2 3">WL48A</strain>
    </source>
</reference>
<keyword evidence="2" id="KW-0012">Acyltransferase</keyword>
<organism evidence="2 3">
    <name type="scientific">Geodermatophilus maliterrae</name>
    <dbReference type="NCBI Taxonomy" id="3162531"/>
    <lineage>
        <taxon>Bacteria</taxon>
        <taxon>Bacillati</taxon>
        <taxon>Actinomycetota</taxon>
        <taxon>Actinomycetes</taxon>
        <taxon>Geodermatophilales</taxon>
        <taxon>Geodermatophilaceae</taxon>
        <taxon>Geodermatophilus</taxon>
    </lineage>
</organism>
<sequence length="502" mass="50634">MPRLALLRCDAAATGGVGHLVRCLAVAEAARAAGWDVGLVGSVDVPLARALVTGAGLPVLADGAEPLEETARRTGARVLHVDHYTAVTPPLPRGGPGEAGYLLSSVQDGRWGRRDADVVLDASPTGHVTASVVDARVRLTGPRQALVRAGVRARLGTRGPTGQVLVVAGGTDAAGILPALAAVATAAVGGSADGLPYEVVVVDPAAAVGGRARHPGAVSRPPGPDLLDQAARSALVVTAAGTTTSELAVMGVPMAVVQAVDNQAETYRDLVASGAALPLGTAAGLLRDRDRLAADLREVLADAGRLAGLAAAAAARVDGAGAARLVAAWDAVWTGRTADGDRGWWVARAAPGDSDLLLAWRNDAQTRAQSITTDPVSPSAHAAWFSGVLADPGRHLLLVGSGAQRVGTVRFDRLGAGAWEVSLTLAPESRGRGLSGTVLSCGEEHLLAHGGGGDRLVARVREGNAASLALFGRAGYRPADARTSAALGGDHPGLRVVVKALA</sequence>
<dbReference type="Gene3D" id="3.40.630.30">
    <property type="match status" value="1"/>
</dbReference>
<dbReference type="Gene3D" id="3.40.50.11190">
    <property type="match status" value="1"/>
</dbReference>
<feature type="domain" description="N-acetyltransferase" evidence="1">
    <location>
        <begin position="355"/>
        <end position="502"/>
    </location>
</feature>
<dbReference type="Gene3D" id="3.40.50.2000">
    <property type="entry name" value="Glycogen Phosphorylase B"/>
    <property type="match status" value="1"/>
</dbReference>
<dbReference type="RefSeq" id="WP_369204783.1">
    <property type="nucleotide sequence ID" value="NZ_JBFNXQ010000015.1"/>
</dbReference>